<feature type="compositionally biased region" description="Polar residues" evidence="1">
    <location>
        <begin position="167"/>
        <end position="197"/>
    </location>
</feature>
<dbReference type="AlphaFoldDB" id="A0A9P9G0S6"/>
<dbReference type="RefSeq" id="XP_046042311.1">
    <property type="nucleotide sequence ID" value="XM_046201571.1"/>
</dbReference>
<protein>
    <submittedName>
        <fullName evidence="3">Uncharacterized protein</fullName>
    </submittedName>
</protein>
<comment type="caution">
    <text evidence="3">The sequence shown here is derived from an EMBL/GenBank/DDBJ whole genome shotgun (WGS) entry which is preliminary data.</text>
</comment>
<proteinExistence type="predicted"/>
<evidence type="ECO:0000313" key="3">
    <source>
        <dbReference type="EMBL" id="KAH7222688.1"/>
    </source>
</evidence>
<dbReference type="OrthoDB" id="5039529at2759"/>
<keyword evidence="2" id="KW-0812">Transmembrane</keyword>
<evidence type="ECO:0000313" key="4">
    <source>
        <dbReference type="Proteomes" id="UP000720189"/>
    </source>
</evidence>
<reference evidence="3" key="1">
    <citation type="journal article" date="2021" name="Nat. Commun.">
        <title>Genetic determinants of endophytism in the Arabidopsis root mycobiome.</title>
        <authorList>
            <person name="Mesny F."/>
            <person name="Miyauchi S."/>
            <person name="Thiergart T."/>
            <person name="Pickel B."/>
            <person name="Atanasova L."/>
            <person name="Karlsson M."/>
            <person name="Huettel B."/>
            <person name="Barry K.W."/>
            <person name="Haridas S."/>
            <person name="Chen C."/>
            <person name="Bauer D."/>
            <person name="Andreopoulos W."/>
            <person name="Pangilinan J."/>
            <person name="LaButti K."/>
            <person name="Riley R."/>
            <person name="Lipzen A."/>
            <person name="Clum A."/>
            <person name="Drula E."/>
            <person name="Henrissat B."/>
            <person name="Kohler A."/>
            <person name="Grigoriev I.V."/>
            <person name="Martin F.M."/>
            <person name="Hacquard S."/>
        </authorList>
    </citation>
    <scope>NUCLEOTIDE SEQUENCE</scope>
    <source>
        <strain evidence="3">MPI-CAGE-AT-0023</strain>
    </source>
</reference>
<feature type="compositionally biased region" description="Low complexity" evidence="1">
    <location>
        <begin position="286"/>
        <end position="295"/>
    </location>
</feature>
<organism evidence="3 4">
    <name type="scientific">Fusarium redolens</name>
    <dbReference type="NCBI Taxonomy" id="48865"/>
    <lineage>
        <taxon>Eukaryota</taxon>
        <taxon>Fungi</taxon>
        <taxon>Dikarya</taxon>
        <taxon>Ascomycota</taxon>
        <taxon>Pezizomycotina</taxon>
        <taxon>Sordariomycetes</taxon>
        <taxon>Hypocreomycetidae</taxon>
        <taxon>Hypocreales</taxon>
        <taxon>Nectriaceae</taxon>
        <taxon>Fusarium</taxon>
        <taxon>Fusarium redolens species complex</taxon>
    </lineage>
</organism>
<keyword evidence="2" id="KW-0472">Membrane</keyword>
<sequence>MITDLHKPDPMPQPQRLARRADVEELISGTITVTVAPDSTCGFNANRDRWTCDEGLRCVWESGKINRVWCESHAVATTCLDRTVYLDPAKCNNECSANSHIAVCASTAAPVCATLELGDGIFSYWCSTLDFIVRFDSTPLQPRELSTLVLVDGHEITGGLTTLGLEPSTTESGSTTITASETENSSSLTEPSTSATPSPGPNHNVGAIVGGVVGGLAVIVMGIFGLVLLRRRRGNKDTLFGSNSGSAPQPQFLSNMPDTAEVVGSPARAAHSPNTGSPIGPQFDAVPIQSSVSTPQPTPSKPPLYEAPSPETVWSCELDGGGQITIYKAIAGK</sequence>
<dbReference type="GeneID" id="70231525"/>
<keyword evidence="4" id="KW-1185">Reference proteome</keyword>
<feature type="transmembrane region" description="Helical" evidence="2">
    <location>
        <begin position="205"/>
        <end position="229"/>
    </location>
</feature>
<evidence type="ECO:0000256" key="2">
    <source>
        <dbReference type="SAM" id="Phobius"/>
    </source>
</evidence>
<feature type="region of interest" description="Disordered" evidence="1">
    <location>
        <begin position="264"/>
        <end position="310"/>
    </location>
</feature>
<name>A0A9P9G0S6_FUSRE</name>
<evidence type="ECO:0000256" key="1">
    <source>
        <dbReference type="SAM" id="MobiDB-lite"/>
    </source>
</evidence>
<keyword evidence="2" id="KW-1133">Transmembrane helix</keyword>
<dbReference type="Proteomes" id="UP000720189">
    <property type="component" value="Unassembled WGS sequence"/>
</dbReference>
<gene>
    <name evidence="3" type="ORF">BKA55DRAFT_743909</name>
</gene>
<feature type="region of interest" description="Disordered" evidence="1">
    <location>
        <begin position="161"/>
        <end position="203"/>
    </location>
</feature>
<accession>A0A9P9G0S6</accession>
<dbReference type="EMBL" id="JAGMUX010000027">
    <property type="protein sequence ID" value="KAH7222688.1"/>
    <property type="molecule type" value="Genomic_DNA"/>
</dbReference>